<accession>A0A0A8YFX9</accession>
<name>A0A0A8YFX9_ARUDO</name>
<organism evidence="2">
    <name type="scientific">Arundo donax</name>
    <name type="common">Giant reed</name>
    <name type="synonym">Donax arundinaceus</name>
    <dbReference type="NCBI Taxonomy" id="35708"/>
    <lineage>
        <taxon>Eukaryota</taxon>
        <taxon>Viridiplantae</taxon>
        <taxon>Streptophyta</taxon>
        <taxon>Embryophyta</taxon>
        <taxon>Tracheophyta</taxon>
        <taxon>Spermatophyta</taxon>
        <taxon>Magnoliopsida</taxon>
        <taxon>Liliopsida</taxon>
        <taxon>Poales</taxon>
        <taxon>Poaceae</taxon>
        <taxon>PACMAD clade</taxon>
        <taxon>Arundinoideae</taxon>
        <taxon>Arundineae</taxon>
        <taxon>Arundo</taxon>
    </lineage>
</organism>
<dbReference type="EMBL" id="GBRH01273227">
    <property type="protein sequence ID" value="JAD24668.1"/>
    <property type="molecule type" value="Transcribed_RNA"/>
</dbReference>
<sequence length="57" mass="6117">MPQRQNSASDSHENQYFPPFTATGYPTNSQSKANNSISSKRTRRSTATSGLVTAPAA</sequence>
<feature type="compositionally biased region" description="Polar residues" evidence="1">
    <location>
        <begin position="24"/>
        <end position="35"/>
    </location>
</feature>
<reference evidence="2" key="2">
    <citation type="journal article" date="2015" name="Data Brief">
        <title>Shoot transcriptome of the giant reed, Arundo donax.</title>
        <authorList>
            <person name="Barrero R.A."/>
            <person name="Guerrero F.D."/>
            <person name="Moolhuijzen P."/>
            <person name="Goolsby J.A."/>
            <person name="Tidwell J."/>
            <person name="Bellgard S.E."/>
            <person name="Bellgard M.I."/>
        </authorList>
    </citation>
    <scope>NUCLEOTIDE SEQUENCE</scope>
    <source>
        <tissue evidence="2">Shoot tissue taken approximately 20 cm above the soil surface</tissue>
    </source>
</reference>
<dbReference type="AlphaFoldDB" id="A0A0A8YFX9"/>
<evidence type="ECO:0000256" key="1">
    <source>
        <dbReference type="SAM" id="MobiDB-lite"/>
    </source>
</evidence>
<evidence type="ECO:0000313" key="2">
    <source>
        <dbReference type="EMBL" id="JAD24668.1"/>
    </source>
</evidence>
<protein>
    <submittedName>
        <fullName evidence="2">Uncharacterized protein</fullName>
    </submittedName>
</protein>
<proteinExistence type="predicted"/>
<feature type="region of interest" description="Disordered" evidence="1">
    <location>
        <begin position="1"/>
        <end position="57"/>
    </location>
</feature>
<reference evidence="2" key="1">
    <citation type="submission" date="2014-09" db="EMBL/GenBank/DDBJ databases">
        <authorList>
            <person name="Magalhaes I.L.F."/>
            <person name="Oliveira U."/>
            <person name="Santos F.R."/>
            <person name="Vidigal T.H.D.A."/>
            <person name="Brescovit A.D."/>
            <person name="Santos A.J."/>
        </authorList>
    </citation>
    <scope>NUCLEOTIDE SEQUENCE</scope>
    <source>
        <tissue evidence="2">Shoot tissue taken approximately 20 cm above the soil surface</tissue>
    </source>
</reference>